<evidence type="ECO:0000256" key="10">
    <source>
        <dbReference type="ARBA" id="ARBA00023239"/>
    </source>
</evidence>
<keyword evidence="11" id="KW-0511">Multifunctional enzyme</keyword>
<sequence length="246" mass="28254">MPEGPSIVILREEAAKFRGRTVREVSGNSKLDLERMRGRKIVALRSWGKHFLIEFRGFSLRVHLLLFGSYLIDAEKEAAPRVSLRFDNGTLNFYACSLKYIEGPLDEAYDWRGDVMAPEWDPKLARAKLKKQPDALVCDALLDQDVFAGVGNIIKNEVLFRIRVHPASKVGALPPRTLGRMIEDARAYSFQFLEWKKQYVLRQHWLVHNKSLCPNCGGKLARQHMGVRNRRTFFCVRCQVLYPPPA</sequence>
<dbReference type="GO" id="GO:0003906">
    <property type="term" value="F:DNA-(apurinic or apyrimidinic site) endonuclease activity"/>
    <property type="evidence" value="ECO:0007669"/>
    <property type="project" value="InterPro"/>
</dbReference>
<organism evidence="16 17">
    <name type="scientific">Thermomonas brevis</name>
    <dbReference type="NCBI Taxonomy" id="215691"/>
    <lineage>
        <taxon>Bacteria</taxon>
        <taxon>Pseudomonadati</taxon>
        <taxon>Pseudomonadota</taxon>
        <taxon>Gammaproteobacteria</taxon>
        <taxon>Lysobacterales</taxon>
        <taxon>Lysobacteraceae</taxon>
        <taxon>Thermomonas</taxon>
    </lineage>
</organism>
<keyword evidence="17" id="KW-1185">Reference proteome</keyword>
<dbReference type="InterPro" id="IPR000214">
    <property type="entry name" value="Znf_DNA_glyclase/AP_lyase"/>
</dbReference>
<dbReference type="SMART" id="SM01232">
    <property type="entry name" value="H2TH"/>
    <property type="match status" value="1"/>
</dbReference>
<dbReference type="EMBL" id="CP060711">
    <property type="protein sequence ID" value="QNN47943.1"/>
    <property type="molecule type" value="Genomic_DNA"/>
</dbReference>
<gene>
    <name evidence="16" type="ORF">H9L17_07425</name>
</gene>
<dbReference type="Gene3D" id="3.20.190.10">
    <property type="entry name" value="MutM-like, N-terminal"/>
    <property type="match status" value="1"/>
</dbReference>
<evidence type="ECO:0000256" key="2">
    <source>
        <dbReference type="ARBA" id="ARBA00009409"/>
    </source>
</evidence>
<comment type="catalytic activity">
    <reaction evidence="1">
        <text>Hydrolysis of DNA containing ring-opened 7-methylguanine residues, releasing 2,6-diamino-4-hydroxy-5-(N-methyl)formamidopyrimidine.</text>
        <dbReference type="EC" id="3.2.2.23"/>
    </reaction>
</comment>
<accession>A0A7G9QX68</accession>
<dbReference type="GO" id="GO:0008270">
    <property type="term" value="F:zinc ion binding"/>
    <property type="evidence" value="ECO:0007669"/>
    <property type="project" value="UniProtKB-KW"/>
</dbReference>
<evidence type="ECO:0000259" key="14">
    <source>
        <dbReference type="PROSITE" id="PS51066"/>
    </source>
</evidence>
<keyword evidence="6" id="KW-0378">Hydrolase</keyword>
<dbReference type="Proteomes" id="UP000515977">
    <property type="component" value="Chromosome"/>
</dbReference>
<evidence type="ECO:0000256" key="7">
    <source>
        <dbReference type="ARBA" id="ARBA00022833"/>
    </source>
</evidence>
<name>A0A7G9QX68_9GAMM</name>
<keyword evidence="7" id="KW-0862">Zinc</keyword>
<evidence type="ECO:0000259" key="15">
    <source>
        <dbReference type="PROSITE" id="PS51068"/>
    </source>
</evidence>
<dbReference type="InterPro" id="IPR035937">
    <property type="entry name" value="FPG_N"/>
</dbReference>
<evidence type="ECO:0000256" key="8">
    <source>
        <dbReference type="ARBA" id="ARBA00023125"/>
    </source>
</evidence>
<dbReference type="GO" id="GO:0003684">
    <property type="term" value="F:damaged DNA binding"/>
    <property type="evidence" value="ECO:0007669"/>
    <property type="project" value="InterPro"/>
</dbReference>
<dbReference type="Pfam" id="PF06831">
    <property type="entry name" value="H2TH"/>
    <property type="match status" value="1"/>
</dbReference>
<comment type="similarity">
    <text evidence="2">Belongs to the FPG family.</text>
</comment>
<keyword evidence="12" id="KW-0326">Glycosidase</keyword>
<dbReference type="PROSITE" id="PS51066">
    <property type="entry name" value="ZF_FPG_2"/>
    <property type="match status" value="1"/>
</dbReference>
<dbReference type="KEGG" id="tbv:H9L17_07425"/>
<dbReference type="AlphaFoldDB" id="A0A7G9QX68"/>
<dbReference type="PANTHER" id="PTHR22993:SF9">
    <property type="entry name" value="FORMAMIDOPYRIMIDINE-DNA GLYCOSYLASE"/>
    <property type="match status" value="1"/>
</dbReference>
<dbReference type="Gene3D" id="1.10.8.50">
    <property type="match status" value="1"/>
</dbReference>
<proteinExistence type="inferred from homology"/>
<keyword evidence="16" id="KW-0540">Nuclease</keyword>
<evidence type="ECO:0000256" key="6">
    <source>
        <dbReference type="ARBA" id="ARBA00022801"/>
    </source>
</evidence>
<dbReference type="Pfam" id="PF01149">
    <property type="entry name" value="Fapy_DNA_glyco"/>
    <property type="match status" value="1"/>
</dbReference>
<dbReference type="SUPFAM" id="SSF46946">
    <property type="entry name" value="S13-like H2TH domain"/>
    <property type="match status" value="1"/>
</dbReference>
<dbReference type="CDD" id="cd08974">
    <property type="entry name" value="BaFpgNei_N_2"/>
    <property type="match status" value="1"/>
</dbReference>
<dbReference type="PROSITE" id="PS51068">
    <property type="entry name" value="FPG_CAT"/>
    <property type="match status" value="1"/>
</dbReference>
<evidence type="ECO:0000256" key="4">
    <source>
        <dbReference type="ARBA" id="ARBA00022763"/>
    </source>
</evidence>
<keyword evidence="16" id="KW-0255">Endonuclease</keyword>
<feature type="domain" description="Formamidopyrimidine-DNA glycosylase catalytic" evidence="15">
    <location>
        <begin position="2"/>
        <end position="101"/>
    </location>
</feature>
<evidence type="ECO:0000256" key="1">
    <source>
        <dbReference type="ARBA" id="ARBA00001668"/>
    </source>
</evidence>
<dbReference type="SMART" id="SM00898">
    <property type="entry name" value="Fapy_DNA_glyco"/>
    <property type="match status" value="1"/>
</dbReference>
<dbReference type="RefSeq" id="WP_187571687.1">
    <property type="nucleotide sequence ID" value="NZ_CP060711.1"/>
</dbReference>
<evidence type="ECO:0000256" key="13">
    <source>
        <dbReference type="PROSITE-ProRule" id="PRU00391"/>
    </source>
</evidence>
<protein>
    <submittedName>
        <fullName evidence="16">Endonuclease</fullName>
    </submittedName>
</protein>
<dbReference type="GO" id="GO:0006284">
    <property type="term" value="P:base-excision repair"/>
    <property type="evidence" value="ECO:0007669"/>
    <property type="project" value="InterPro"/>
</dbReference>
<reference evidence="16 17" key="1">
    <citation type="submission" date="2020-08" db="EMBL/GenBank/DDBJ databases">
        <title>Genome sequence of Thermomonas brevis KACC 16975T.</title>
        <authorList>
            <person name="Hyun D.-W."/>
            <person name="Bae J.-W."/>
        </authorList>
    </citation>
    <scope>NUCLEOTIDE SEQUENCE [LARGE SCALE GENOMIC DNA]</scope>
    <source>
        <strain evidence="16 17">KACC 16975</strain>
    </source>
</reference>
<evidence type="ECO:0000256" key="3">
    <source>
        <dbReference type="ARBA" id="ARBA00022723"/>
    </source>
</evidence>
<keyword evidence="5 13" id="KW-0863">Zinc-finger</keyword>
<keyword evidence="10" id="KW-0456">Lyase</keyword>
<evidence type="ECO:0000313" key="16">
    <source>
        <dbReference type="EMBL" id="QNN47943.1"/>
    </source>
</evidence>
<dbReference type="GO" id="GO:0016829">
    <property type="term" value="F:lyase activity"/>
    <property type="evidence" value="ECO:0007669"/>
    <property type="project" value="UniProtKB-KW"/>
</dbReference>
<dbReference type="PANTHER" id="PTHR22993">
    <property type="entry name" value="FORMAMIDOPYRIMIDINE-DNA GLYCOSYLASE"/>
    <property type="match status" value="1"/>
</dbReference>
<evidence type="ECO:0000256" key="5">
    <source>
        <dbReference type="ARBA" id="ARBA00022771"/>
    </source>
</evidence>
<evidence type="ECO:0000256" key="12">
    <source>
        <dbReference type="ARBA" id="ARBA00023295"/>
    </source>
</evidence>
<dbReference type="SUPFAM" id="SSF81624">
    <property type="entry name" value="N-terminal domain of MutM-like DNA repair proteins"/>
    <property type="match status" value="1"/>
</dbReference>
<evidence type="ECO:0000313" key="17">
    <source>
        <dbReference type="Proteomes" id="UP000515977"/>
    </source>
</evidence>
<evidence type="ECO:0000256" key="11">
    <source>
        <dbReference type="ARBA" id="ARBA00023268"/>
    </source>
</evidence>
<dbReference type="InterPro" id="IPR012319">
    <property type="entry name" value="FPG_cat"/>
</dbReference>
<dbReference type="GO" id="GO:0008534">
    <property type="term" value="F:oxidized purine nucleobase lesion DNA N-glycosylase activity"/>
    <property type="evidence" value="ECO:0007669"/>
    <property type="project" value="UniProtKB-EC"/>
</dbReference>
<feature type="domain" description="FPG-type" evidence="14">
    <location>
        <begin position="206"/>
        <end position="240"/>
    </location>
</feature>
<dbReference type="InterPro" id="IPR010979">
    <property type="entry name" value="Ribosomal_uS13-like_H2TH"/>
</dbReference>
<keyword evidence="9" id="KW-0234">DNA repair</keyword>
<keyword evidence="8" id="KW-0238">DNA-binding</keyword>
<keyword evidence="4" id="KW-0227">DNA damage</keyword>
<dbReference type="InterPro" id="IPR015886">
    <property type="entry name" value="H2TH_FPG"/>
</dbReference>
<keyword evidence="3" id="KW-0479">Metal-binding</keyword>
<evidence type="ECO:0000256" key="9">
    <source>
        <dbReference type="ARBA" id="ARBA00023204"/>
    </source>
</evidence>